<dbReference type="EMBL" id="PXOG01000144">
    <property type="protein sequence ID" value="RGP73183.1"/>
    <property type="molecule type" value="Genomic_DNA"/>
</dbReference>
<evidence type="ECO:0000313" key="1">
    <source>
        <dbReference type="EMBL" id="RGP73183.1"/>
    </source>
</evidence>
<evidence type="ECO:0000313" key="2">
    <source>
        <dbReference type="Proteomes" id="UP000266234"/>
    </source>
</evidence>
<name>A0A395SL59_9HYPO</name>
<protein>
    <submittedName>
        <fullName evidence="1">Uncharacterized protein</fullName>
    </submittedName>
</protein>
<comment type="caution">
    <text evidence="1">The sequence shown here is derived from an EMBL/GenBank/DDBJ whole genome shotgun (WGS) entry which is preliminary data.</text>
</comment>
<sequence>MLHSKADNVADSMSIWNLLPYFTNLESLELHGSFNPLDNGNSGLSLSNARPLANLKFAKLFAYIPRNVAAYILRSNDSLECLELGMLDDPKPGDPGIDSGDNVNFVEQVDYQGGVIPRPLGGFFSDSSPSFRKLKHLHLCQPCNSRGDYFNQRNAWSAYTEQTSLQSFTNILRASCETLDTLVLDQRPGAGVEDNEGFSEDEFLNTGLTGQGNKVLAKTLENMIADMSELPKLKQVYLYGVIVSSRLRRGTSEETPGDKLLDGLERRGVKCEAMRGRWCLFDQESGKTTWARWDGDGCTNVHDEYLGIRWYTVLAKV</sequence>
<accession>A0A395SL59</accession>
<gene>
    <name evidence="1" type="ORF">FLONG3_6499</name>
</gene>
<dbReference type="Proteomes" id="UP000266234">
    <property type="component" value="Unassembled WGS sequence"/>
</dbReference>
<proteinExistence type="predicted"/>
<reference evidence="1 2" key="1">
    <citation type="journal article" date="2018" name="PLoS Pathog.">
        <title>Evolution of structural diversity of trichothecenes, a family of toxins produced by plant pathogenic and entomopathogenic fungi.</title>
        <authorList>
            <person name="Proctor R.H."/>
            <person name="McCormick S.P."/>
            <person name="Kim H.S."/>
            <person name="Cardoza R.E."/>
            <person name="Stanley A.M."/>
            <person name="Lindo L."/>
            <person name="Kelly A."/>
            <person name="Brown D.W."/>
            <person name="Lee T."/>
            <person name="Vaughan M.M."/>
            <person name="Alexander N.J."/>
            <person name="Busman M."/>
            <person name="Gutierrez S."/>
        </authorList>
    </citation>
    <scope>NUCLEOTIDE SEQUENCE [LARGE SCALE GENOMIC DNA]</scope>
    <source>
        <strain evidence="1 2">NRRL 20695</strain>
    </source>
</reference>
<keyword evidence="2" id="KW-1185">Reference proteome</keyword>
<organism evidence="1 2">
    <name type="scientific">Fusarium longipes</name>
    <dbReference type="NCBI Taxonomy" id="694270"/>
    <lineage>
        <taxon>Eukaryota</taxon>
        <taxon>Fungi</taxon>
        <taxon>Dikarya</taxon>
        <taxon>Ascomycota</taxon>
        <taxon>Pezizomycotina</taxon>
        <taxon>Sordariomycetes</taxon>
        <taxon>Hypocreomycetidae</taxon>
        <taxon>Hypocreales</taxon>
        <taxon>Nectriaceae</taxon>
        <taxon>Fusarium</taxon>
    </lineage>
</organism>
<dbReference type="OrthoDB" id="3927840at2759"/>
<dbReference type="AlphaFoldDB" id="A0A395SL59"/>